<evidence type="ECO:0000256" key="6">
    <source>
        <dbReference type="ARBA" id="ARBA00022674"/>
    </source>
</evidence>
<evidence type="ECO:0000256" key="11">
    <source>
        <dbReference type="ARBA" id="ARBA00023136"/>
    </source>
</evidence>
<protein>
    <recommendedName>
        <fullName evidence="16">Interphotoreceptor matrix proteoglycan 2</fullName>
    </recommendedName>
    <alternativeName>
        <fullName evidence="17">Sialoprotein associated with cones and rods proteoglycan</fullName>
    </alternativeName>
</protein>
<evidence type="ECO:0000256" key="1">
    <source>
        <dbReference type="ARBA" id="ARBA00004451"/>
    </source>
</evidence>
<dbReference type="GO" id="GO:0005540">
    <property type="term" value="F:hyaluronic acid binding"/>
    <property type="evidence" value="ECO:0007669"/>
    <property type="project" value="TreeGrafter"/>
</dbReference>
<keyword evidence="14" id="KW-0966">Cell projection</keyword>
<dbReference type="Gene3D" id="3.30.70.960">
    <property type="entry name" value="SEA domain"/>
    <property type="match status" value="1"/>
</dbReference>
<dbReference type="PANTHER" id="PTHR12199:SF4">
    <property type="entry name" value="INTERPHOTORECEPTOR MATRIX PROTEOGLYCAN 2"/>
    <property type="match status" value="1"/>
</dbReference>
<evidence type="ECO:0000256" key="16">
    <source>
        <dbReference type="ARBA" id="ARBA00074164"/>
    </source>
</evidence>
<feature type="compositionally biased region" description="Polar residues" evidence="18">
    <location>
        <begin position="858"/>
        <end position="876"/>
    </location>
</feature>
<keyword evidence="8" id="KW-0732">Signal</keyword>
<sequence length="1399" mass="156013">MPRGFTSAAANVPHSYEISLESSSPTSSSRQKQPEESMDNEIVVVTEKPLQPMMIELSIILPEETYSKELRDNSTALYHKFTKKFLAQVRMQIAVEVHYGVIFDSDADAISSANTDLINLHSNKVEDSFFNEIEDNPTTAYTFGSFKSYVAEALYKQTLFGNNTLGLDSKSLQIIKVENVSSDIFHERTSVTEKPTFPLPSTADVNNALKAEWLPTAYSTVRNILLEEDTNRQLTSVGQVVLEDNIIENIESTVANTNVIDDGFHANGYRPTALPTSVLLQGNDIISLMESRTTTISSINVEEETEGQLTLVGQVVLEDSNIIDNTESTVIDTYVTADGFPGKDYMSTAVPTFSLLQENDIISLMESSTTTISSLNVEEKTNGQLAVISQAELESSNVIDNKITVVDTDVIVDGFKGNAERAVVDTNKIIDEFHEYMSTVLPTSSLLQGNEIISLIESRTTAISDLNVELDIQEESGDTELFLYETSTFNILSEQVPKYTTSSTKNDMTTILPTLETPYTDEESSTYIVTSAIAAEEPALSESTSGNQLKEIENAVLSNNENYALVQPGDILTQESKLEKNELFIEDNLLPTKLETGKIINFYEGSGLENGPSLKEDKPDIGHWSVSTAGPQNLVNQEYDNSDIKDMTLMQDGFHTGPFTTLSTVKQDFANNNIIYMASDKVTKDFEQSIDSTTESLANLPTHLELTTELSPMLITLENVITEQSTETDTYDYLFTEPDPLTESAIEYSSLDTSSEEASWLTTYSVYTQEYPSSKNGLQDNNEIKALNLGHITSPPNINFEYQYNVEYVNENTISPSSLPDRTNEGHTLFTTDQSEKLYPSSQNIYLKDKETTISSVSKEINPTNPHDLGQTTSPPIRNHDSQNDIENTILASSLLPELNNAEHTILTTDQSSKILDEIFTTAENIITSKPHGSLEFNSSILDENPINIPIAPKEAVDPYSVTELEQAHSDAPVVEPSSAILSVNKEEDVTIEVQDISLELDHLSTVYYHPDINPEEESIVAENFHSTDMNGVIFSTHENGRNMSASTRALVVFFSLRVTNMIFSEDLFNKKSPEYKALEQRFLELLVPYLQSNLTGFQNLEILNFRNGSIIINSRMKFAKPVPRNVTNAVYIILEDFCNTAYQTMNLAIDKYSLDVESGDLADPCKFQACNEFSECLINKWSGEGECVCYPGYVSVDGFPCQSLCDLEIDFCQNDGKCDIIPGQGAICRCRVGENWWYRGEHCEEYVSEPLVVGIAIASVAGFLLVASAVIFFLARTLRVQNFKGDPEESLERQNDSTSSMDNPVKYNPMYESDITGYSHYCKRYPKHSSTTSTSPETSADFSSEEIRHIYENSELSKEEIQDRIRIIELYAKDRQFADFVRQHQMSVDNVRRANPTS</sequence>
<gene>
    <name evidence="21" type="ORF">GDO86_003934</name>
</gene>
<feature type="region of interest" description="Disordered" evidence="18">
    <location>
        <begin position="1286"/>
        <end position="1307"/>
    </location>
</feature>
<dbReference type="OrthoDB" id="8960773at2759"/>
<evidence type="ECO:0000256" key="15">
    <source>
        <dbReference type="ARBA" id="ARBA00060509"/>
    </source>
</evidence>
<keyword evidence="3" id="KW-0964">Secreted</keyword>
<evidence type="ECO:0000256" key="2">
    <source>
        <dbReference type="ARBA" id="ARBA00004593"/>
    </source>
</evidence>
<dbReference type="GO" id="GO:0007601">
    <property type="term" value="P:visual perception"/>
    <property type="evidence" value="ECO:0007669"/>
    <property type="project" value="InterPro"/>
</dbReference>
<dbReference type="GO" id="GO:0008201">
    <property type="term" value="F:heparin binding"/>
    <property type="evidence" value="ECO:0007669"/>
    <property type="project" value="UniProtKB-KW"/>
</dbReference>
<organism evidence="21 22">
    <name type="scientific">Hymenochirus boettgeri</name>
    <name type="common">Congo dwarf clawed frog</name>
    <dbReference type="NCBI Taxonomy" id="247094"/>
    <lineage>
        <taxon>Eukaryota</taxon>
        <taxon>Metazoa</taxon>
        <taxon>Chordata</taxon>
        <taxon>Craniata</taxon>
        <taxon>Vertebrata</taxon>
        <taxon>Euteleostomi</taxon>
        <taxon>Amphibia</taxon>
        <taxon>Batrachia</taxon>
        <taxon>Anura</taxon>
        <taxon>Pipoidea</taxon>
        <taxon>Pipidae</taxon>
        <taxon>Pipinae</taxon>
        <taxon>Hymenochirus</taxon>
    </lineage>
</organism>
<dbReference type="EMBL" id="JAACNH010000002">
    <property type="protein sequence ID" value="KAG8451932.1"/>
    <property type="molecule type" value="Genomic_DNA"/>
</dbReference>
<feature type="transmembrane region" description="Helical" evidence="19">
    <location>
        <begin position="1252"/>
        <end position="1276"/>
    </location>
</feature>
<dbReference type="InterPro" id="IPR000082">
    <property type="entry name" value="SEA_dom"/>
</dbReference>
<evidence type="ECO:0000256" key="10">
    <source>
        <dbReference type="ARBA" id="ARBA00022989"/>
    </source>
</evidence>
<keyword evidence="11 19" id="KW-0472">Membrane</keyword>
<dbReference type="Pfam" id="PF01390">
    <property type="entry name" value="SEA"/>
    <property type="match status" value="1"/>
</dbReference>
<keyword evidence="9" id="KW-0677">Repeat</keyword>
<dbReference type="FunFam" id="3.30.70.960:FF:000002">
    <property type="entry name" value="Interphotoreceptor matrix proteoglycan 2"/>
    <property type="match status" value="1"/>
</dbReference>
<feature type="region of interest" description="Disordered" evidence="18">
    <location>
        <begin position="16"/>
        <end position="41"/>
    </location>
</feature>
<comment type="subcellular location">
    <subcellularLocation>
        <location evidence="15">Photoreceptor inner segment membrane</location>
        <topology evidence="15">Single-pass type I membrane protein</topology>
    </subcellularLocation>
    <subcellularLocation>
        <location evidence="1">Photoreceptor outer segment membrane</location>
        <topology evidence="1">Single-pass type I membrane protein</topology>
    </subcellularLocation>
    <subcellularLocation>
        <location evidence="2">Secreted</location>
        <location evidence="2">Extracellular space</location>
        <location evidence="2">Extracellular matrix</location>
        <location evidence="2">Interphotoreceptor matrix</location>
    </subcellularLocation>
</comment>
<accession>A0A8T2K6Z1</accession>
<dbReference type="PANTHER" id="PTHR12199">
    <property type="entry name" value="INTERPHOTORECEPTOR MATRIX PROTEOGLYCAN"/>
    <property type="match status" value="1"/>
</dbReference>
<evidence type="ECO:0000256" key="9">
    <source>
        <dbReference type="ARBA" id="ARBA00022737"/>
    </source>
</evidence>
<evidence type="ECO:0000313" key="21">
    <source>
        <dbReference type="EMBL" id="KAG8451933.1"/>
    </source>
</evidence>
<evidence type="ECO:0000256" key="17">
    <source>
        <dbReference type="ARBA" id="ARBA00080162"/>
    </source>
</evidence>
<keyword evidence="13" id="KW-0325">Glycoprotein</keyword>
<keyword evidence="6" id="KW-0358">Heparin-binding</keyword>
<dbReference type="EMBL" id="JAACNH010000002">
    <property type="protein sequence ID" value="KAG8451933.1"/>
    <property type="molecule type" value="Genomic_DNA"/>
</dbReference>
<evidence type="ECO:0000259" key="20">
    <source>
        <dbReference type="PROSITE" id="PS50024"/>
    </source>
</evidence>
<feature type="compositionally biased region" description="Low complexity" evidence="18">
    <location>
        <begin position="16"/>
        <end position="29"/>
    </location>
</feature>
<reference evidence="21" key="1">
    <citation type="thesis" date="2020" institute="ProQuest LLC" country="789 East Eisenhower Parkway, Ann Arbor, MI, USA">
        <title>Comparative Genomics and Chromosome Evolution.</title>
        <authorList>
            <person name="Mudd A.B."/>
        </authorList>
    </citation>
    <scope>NUCLEOTIDE SEQUENCE</scope>
    <source>
        <strain evidence="21">Female2</strain>
        <tissue evidence="21">Blood</tissue>
    </source>
</reference>
<keyword evidence="10 19" id="KW-1133">Transmembrane helix</keyword>
<dbReference type="Proteomes" id="UP000812440">
    <property type="component" value="Chromosome 2"/>
</dbReference>
<keyword evidence="22" id="KW-1185">Reference proteome</keyword>
<keyword evidence="12" id="KW-1015">Disulfide bond</keyword>
<evidence type="ECO:0000256" key="4">
    <source>
        <dbReference type="ARBA" id="ARBA00022530"/>
    </source>
</evidence>
<evidence type="ECO:0000256" key="13">
    <source>
        <dbReference type="ARBA" id="ARBA00023180"/>
    </source>
</evidence>
<comment type="caution">
    <text evidence="21">The sequence shown here is derived from an EMBL/GenBank/DDBJ whole genome shotgun (WGS) entry which is preliminary data.</text>
</comment>
<evidence type="ECO:0000256" key="8">
    <source>
        <dbReference type="ARBA" id="ARBA00022729"/>
    </source>
</evidence>
<keyword evidence="5" id="KW-0245">EGF-like domain</keyword>
<evidence type="ECO:0000256" key="14">
    <source>
        <dbReference type="ARBA" id="ARBA00023273"/>
    </source>
</evidence>
<name>A0A8T2K6Z1_9PIPI</name>
<evidence type="ECO:0000256" key="18">
    <source>
        <dbReference type="SAM" id="MobiDB-lite"/>
    </source>
</evidence>
<feature type="domain" description="SEA" evidence="20">
    <location>
        <begin position="1049"/>
        <end position="1162"/>
    </location>
</feature>
<feature type="region of interest" description="Disordered" evidence="18">
    <location>
        <begin position="858"/>
        <end position="883"/>
    </location>
</feature>
<dbReference type="PROSITE" id="PS50024">
    <property type="entry name" value="SEA"/>
    <property type="match status" value="1"/>
</dbReference>
<dbReference type="InterPro" id="IPR000742">
    <property type="entry name" value="EGF"/>
</dbReference>
<keyword evidence="4" id="KW-0272">Extracellular matrix</keyword>
<keyword evidence="7 19" id="KW-0812">Transmembrane</keyword>
<evidence type="ECO:0000256" key="12">
    <source>
        <dbReference type="ARBA" id="ARBA00023157"/>
    </source>
</evidence>
<evidence type="ECO:0000256" key="19">
    <source>
        <dbReference type="SAM" id="Phobius"/>
    </source>
</evidence>
<dbReference type="GO" id="GO:0033165">
    <property type="term" value="C:interphotoreceptor matrix"/>
    <property type="evidence" value="ECO:0007669"/>
    <property type="project" value="UniProtKB-SubCell"/>
</dbReference>
<feature type="compositionally biased region" description="Basic and acidic residues" evidence="18">
    <location>
        <begin position="1286"/>
        <end position="1296"/>
    </location>
</feature>
<dbReference type="SUPFAM" id="SSF82671">
    <property type="entry name" value="SEA domain"/>
    <property type="match status" value="1"/>
</dbReference>
<dbReference type="InterPro" id="IPR036364">
    <property type="entry name" value="SEA_dom_sf"/>
</dbReference>
<proteinExistence type="predicted"/>
<evidence type="ECO:0000256" key="5">
    <source>
        <dbReference type="ARBA" id="ARBA00022536"/>
    </source>
</evidence>
<evidence type="ECO:0000313" key="22">
    <source>
        <dbReference type="Proteomes" id="UP000812440"/>
    </source>
</evidence>
<dbReference type="SMART" id="SM00200">
    <property type="entry name" value="SEA"/>
    <property type="match status" value="1"/>
</dbReference>
<evidence type="ECO:0000256" key="3">
    <source>
        <dbReference type="ARBA" id="ARBA00022525"/>
    </source>
</evidence>
<dbReference type="InterPro" id="IPR039861">
    <property type="entry name" value="IMPG"/>
</dbReference>
<evidence type="ECO:0000256" key="7">
    <source>
        <dbReference type="ARBA" id="ARBA00022692"/>
    </source>
</evidence>
<dbReference type="PROSITE" id="PS01186">
    <property type="entry name" value="EGF_2"/>
    <property type="match status" value="1"/>
</dbReference>